<feature type="transmembrane region" description="Helical" evidence="7">
    <location>
        <begin position="49"/>
        <end position="67"/>
    </location>
</feature>
<dbReference type="Proteomes" id="UP000325372">
    <property type="component" value="Unassembled WGS sequence"/>
</dbReference>
<proteinExistence type="inferred from homology"/>
<evidence type="ECO:0000256" key="5">
    <source>
        <dbReference type="ARBA" id="ARBA00022989"/>
    </source>
</evidence>
<evidence type="ECO:0000256" key="6">
    <source>
        <dbReference type="ARBA" id="ARBA00023136"/>
    </source>
</evidence>
<dbReference type="InterPro" id="IPR051907">
    <property type="entry name" value="DoxX-like_oxidoreductase"/>
</dbReference>
<keyword evidence="6 7" id="KW-0472">Membrane</keyword>
<gene>
    <name evidence="8" type="ORF">F3N42_13550</name>
</gene>
<feature type="transmembrane region" description="Helical" evidence="7">
    <location>
        <begin position="107"/>
        <end position="127"/>
    </location>
</feature>
<evidence type="ECO:0000256" key="2">
    <source>
        <dbReference type="ARBA" id="ARBA00006679"/>
    </source>
</evidence>
<keyword evidence="5 7" id="KW-1133">Transmembrane helix</keyword>
<feature type="transmembrane region" description="Helical" evidence="7">
    <location>
        <begin position="74"/>
        <end position="95"/>
    </location>
</feature>
<comment type="subcellular location">
    <subcellularLocation>
        <location evidence="1">Cell membrane</location>
        <topology evidence="1">Multi-pass membrane protein</topology>
    </subcellularLocation>
</comment>
<dbReference type="RefSeq" id="WP_150865024.1">
    <property type="nucleotide sequence ID" value="NZ_VYXP01000009.1"/>
</dbReference>
<dbReference type="InterPro" id="IPR032808">
    <property type="entry name" value="DoxX"/>
</dbReference>
<keyword evidence="4 7" id="KW-0812">Transmembrane</keyword>
<name>A0A5N0T5Y2_9GAMM</name>
<evidence type="ECO:0000256" key="4">
    <source>
        <dbReference type="ARBA" id="ARBA00022692"/>
    </source>
</evidence>
<dbReference type="GO" id="GO:0005886">
    <property type="term" value="C:plasma membrane"/>
    <property type="evidence" value="ECO:0007669"/>
    <property type="project" value="UniProtKB-SubCell"/>
</dbReference>
<dbReference type="EMBL" id="VYXP01000009">
    <property type="protein sequence ID" value="KAA9130188.1"/>
    <property type="molecule type" value="Genomic_DNA"/>
</dbReference>
<keyword evidence="9" id="KW-1185">Reference proteome</keyword>
<keyword evidence="3" id="KW-1003">Cell membrane</keyword>
<dbReference type="PANTHER" id="PTHR33452">
    <property type="entry name" value="OXIDOREDUCTASE CATD-RELATED"/>
    <property type="match status" value="1"/>
</dbReference>
<feature type="transmembrane region" description="Helical" evidence="7">
    <location>
        <begin position="12"/>
        <end position="29"/>
    </location>
</feature>
<evidence type="ECO:0000256" key="7">
    <source>
        <dbReference type="SAM" id="Phobius"/>
    </source>
</evidence>
<dbReference type="PANTHER" id="PTHR33452:SF1">
    <property type="entry name" value="INNER MEMBRANE PROTEIN YPHA-RELATED"/>
    <property type="match status" value="1"/>
</dbReference>
<accession>A0A5N0T5Y2</accession>
<dbReference type="Pfam" id="PF07681">
    <property type="entry name" value="DoxX"/>
    <property type="match status" value="1"/>
</dbReference>
<dbReference type="AlphaFoldDB" id="A0A5N0T5Y2"/>
<evidence type="ECO:0000256" key="3">
    <source>
        <dbReference type="ARBA" id="ARBA00022475"/>
    </source>
</evidence>
<comment type="caution">
    <text evidence="8">The sequence shown here is derived from an EMBL/GenBank/DDBJ whole genome shotgun (WGS) entry which is preliminary data.</text>
</comment>
<comment type="similarity">
    <text evidence="2">Belongs to the DoxX family.</text>
</comment>
<evidence type="ECO:0000256" key="1">
    <source>
        <dbReference type="ARBA" id="ARBA00004651"/>
    </source>
</evidence>
<evidence type="ECO:0000313" key="8">
    <source>
        <dbReference type="EMBL" id="KAA9130188.1"/>
    </source>
</evidence>
<reference evidence="8 9" key="1">
    <citation type="submission" date="2019-09" db="EMBL/GenBank/DDBJ databases">
        <title>Wenzhouxiangella sp. Genome sequencing and assembly.</title>
        <authorList>
            <person name="Zhang R."/>
        </authorList>
    </citation>
    <scope>NUCLEOTIDE SEQUENCE [LARGE SCALE GENOMIC DNA]</scope>
    <source>
        <strain evidence="8 9">W260</strain>
    </source>
</reference>
<sequence length="137" mass="14345">MNRYEDYGPTVLRIALGVIFLAHSAYLKVMVFTVPGTVGFFQSLGLPGFAAYATMAAEIIGGVALILGWRVREAAAVLTVVSLGATWVHSGAGWLFTNEGGGWEYPLFLAVTSFVLVLTGPGALALGRKRSPALAAG</sequence>
<organism evidence="8 9">
    <name type="scientific">Marinihelvus fidelis</name>
    <dbReference type="NCBI Taxonomy" id="2613842"/>
    <lineage>
        <taxon>Bacteria</taxon>
        <taxon>Pseudomonadati</taxon>
        <taxon>Pseudomonadota</taxon>
        <taxon>Gammaproteobacteria</taxon>
        <taxon>Chromatiales</taxon>
        <taxon>Wenzhouxiangellaceae</taxon>
        <taxon>Marinihelvus</taxon>
    </lineage>
</organism>
<protein>
    <submittedName>
        <fullName evidence="8">DoxX family protein</fullName>
    </submittedName>
</protein>
<evidence type="ECO:0000313" key="9">
    <source>
        <dbReference type="Proteomes" id="UP000325372"/>
    </source>
</evidence>